<dbReference type="EMBL" id="RQYT01000053">
    <property type="protein sequence ID" value="RRD48125.1"/>
    <property type="molecule type" value="Genomic_DNA"/>
</dbReference>
<dbReference type="SMART" id="SM00342">
    <property type="entry name" value="HTH_ARAC"/>
    <property type="match status" value="1"/>
</dbReference>
<keyword evidence="2" id="KW-0238">DNA-binding</keyword>
<dbReference type="GO" id="GO:0003700">
    <property type="term" value="F:DNA-binding transcription factor activity"/>
    <property type="evidence" value="ECO:0007669"/>
    <property type="project" value="InterPro"/>
</dbReference>
<keyword evidence="3" id="KW-0804">Transcription</keyword>
<keyword evidence="1" id="KW-0805">Transcription regulation</keyword>
<protein>
    <submittedName>
        <fullName evidence="6">AraC family transcriptional regulator</fullName>
    </submittedName>
</protein>
<dbReference type="PANTHER" id="PTHR46796">
    <property type="entry name" value="HTH-TYPE TRANSCRIPTIONAL ACTIVATOR RHAS-RELATED"/>
    <property type="match status" value="1"/>
</dbReference>
<dbReference type="PANTHER" id="PTHR46796:SF7">
    <property type="entry name" value="ARAC FAMILY TRANSCRIPTIONAL REGULATOR"/>
    <property type="match status" value="1"/>
</dbReference>
<dbReference type="AlphaFoldDB" id="A0A3P1WPE8"/>
<organism evidence="6 7">
    <name type="scientific">Arachnia propionica</name>
    <dbReference type="NCBI Taxonomy" id="1750"/>
    <lineage>
        <taxon>Bacteria</taxon>
        <taxon>Bacillati</taxon>
        <taxon>Actinomycetota</taxon>
        <taxon>Actinomycetes</taxon>
        <taxon>Propionibacteriales</taxon>
        <taxon>Propionibacteriaceae</taxon>
        <taxon>Arachnia</taxon>
    </lineage>
</organism>
<evidence type="ECO:0000313" key="6">
    <source>
        <dbReference type="EMBL" id="RRD48125.1"/>
    </source>
</evidence>
<dbReference type="Pfam" id="PF12833">
    <property type="entry name" value="HTH_18"/>
    <property type="match status" value="1"/>
</dbReference>
<accession>A0A3P1WPE8</accession>
<dbReference type="SUPFAM" id="SSF46689">
    <property type="entry name" value="Homeodomain-like"/>
    <property type="match status" value="2"/>
</dbReference>
<gene>
    <name evidence="6" type="ORF">EII35_14285</name>
</gene>
<proteinExistence type="predicted"/>
<dbReference type="GO" id="GO:0043565">
    <property type="term" value="F:sequence-specific DNA binding"/>
    <property type="evidence" value="ECO:0007669"/>
    <property type="project" value="InterPro"/>
</dbReference>
<feature type="region of interest" description="Disordered" evidence="4">
    <location>
        <begin position="1"/>
        <end position="30"/>
    </location>
</feature>
<sequence>MGGSVRSDRIVTTSPSGGRTRPGATPMSRPAAERAALLLAEHPERQWRLEELASLVHLSVSQLGRVFTRRFGEPPMRSLARIRARRMAQLLAGTDLSVDETMRRVGWHSRGHAARQFRAVVGVTPSEYRAMMREKS</sequence>
<dbReference type="InterPro" id="IPR050204">
    <property type="entry name" value="AraC_XylS_family_regulators"/>
</dbReference>
<dbReference type="Gene3D" id="1.10.10.60">
    <property type="entry name" value="Homeodomain-like"/>
    <property type="match status" value="2"/>
</dbReference>
<dbReference type="InterPro" id="IPR009057">
    <property type="entry name" value="Homeodomain-like_sf"/>
</dbReference>
<evidence type="ECO:0000256" key="4">
    <source>
        <dbReference type="SAM" id="MobiDB-lite"/>
    </source>
</evidence>
<dbReference type="Proteomes" id="UP000280935">
    <property type="component" value="Unassembled WGS sequence"/>
</dbReference>
<dbReference type="InterPro" id="IPR018060">
    <property type="entry name" value="HTH_AraC"/>
</dbReference>
<evidence type="ECO:0000256" key="3">
    <source>
        <dbReference type="ARBA" id="ARBA00023163"/>
    </source>
</evidence>
<reference evidence="6 7" key="1">
    <citation type="submission" date="2018-11" db="EMBL/GenBank/DDBJ databases">
        <title>Genomes From Bacteria Associated with the Canine Oral Cavity: a Test Case for Automated Genome-Based Taxonomic Assignment.</title>
        <authorList>
            <person name="Coil D.A."/>
            <person name="Jospin G."/>
            <person name="Darling A.E."/>
            <person name="Wallis C."/>
            <person name="Davis I.J."/>
            <person name="Harris S."/>
            <person name="Eisen J.A."/>
            <person name="Holcombe L.J."/>
            <person name="O'Flynn C."/>
        </authorList>
    </citation>
    <scope>NUCLEOTIDE SEQUENCE [LARGE SCALE GENOMIC DNA]</scope>
    <source>
        <strain evidence="6 7">OH2822_COT-296</strain>
    </source>
</reference>
<name>A0A3P1WPE8_9ACTN</name>
<evidence type="ECO:0000259" key="5">
    <source>
        <dbReference type="PROSITE" id="PS01124"/>
    </source>
</evidence>
<dbReference type="PROSITE" id="PS01124">
    <property type="entry name" value="HTH_ARAC_FAMILY_2"/>
    <property type="match status" value="1"/>
</dbReference>
<comment type="caution">
    <text evidence="6">The sequence shown here is derived from an EMBL/GenBank/DDBJ whole genome shotgun (WGS) entry which is preliminary data.</text>
</comment>
<evidence type="ECO:0000256" key="1">
    <source>
        <dbReference type="ARBA" id="ARBA00023015"/>
    </source>
</evidence>
<evidence type="ECO:0000256" key="2">
    <source>
        <dbReference type="ARBA" id="ARBA00023125"/>
    </source>
</evidence>
<dbReference type="OrthoDB" id="186135at2"/>
<evidence type="ECO:0000313" key="7">
    <source>
        <dbReference type="Proteomes" id="UP000280935"/>
    </source>
</evidence>
<feature type="domain" description="HTH araC/xylS-type" evidence="5">
    <location>
        <begin position="33"/>
        <end position="131"/>
    </location>
</feature>